<name>A0A4D6LE63_VIGUN</name>
<dbReference type="Proteomes" id="UP000501690">
    <property type="component" value="Linkage Group LG3"/>
</dbReference>
<sequence>MWLRGGKKEEKRRFGRLVLAGDTFDGDRRRRRRLLPAVGRAVTAVAVGVVVVVCGDEEGAVCVCEGELTSLGFENLDLFYSAHPFFFYLAPLF</sequence>
<evidence type="ECO:0000313" key="2">
    <source>
        <dbReference type="Proteomes" id="UP000501690"/>
    </source>
</evidence>
<protein>
    <submittedName>
        <fullName evidence="1">Uncharacterized protein</fullName>
    </submittedName>
</protein>
<organism evidence="1 2">
    <name type="scientific">Vigna unguiculata</name>
    <name type="common">Cowpea</name>
    <dbReference type="NCBI Taxonomy" id="3917"/>
    <lineage>
        <taxon>Eukaryota</taxon>
        <taxon>Viridiplantae</taxon>
        <taxon>Streptophyta</taxon>
        <taxon>Embryophyta</taxon>
        <taxon>Tracheophyta</taxon>
        <taxon>Spermatophyta</taxon>
        <taxon>Magnoliopsida</taxon>
        <taxon>eudicotyledons</taxon>
        <taxon>Gunneridae</taxon>
        <taxon>Pentapetalae</taxon>
        <taxon>rosids</taxon>
        <taxon>fabids</taxon>
        <taxon>Fabales</taxon>
        <taxon>Fabaceae</taxon>
        <taxon>Papilionoideae</taxon>
        <taxon>50 kb inversion clade</taxon>
        <taxon>NPAAA clade</taxon>
        <taxon>indigoferoid/millettioid clade</taxon>
        <taxon>Phaseoleae</taxon>
        <taxon>Vigna</taxon>
    </lineage>
</organism>
<dbReference type="EMBL" id="CP039347">
    <property type="protein sequence ID" value="QCD86564.1"/>
    <property type="molecule type" value="Genomic_DNA"/>
</dbReference>
<keyword evidence="2" id="KW-1185">Reference proteome</keyword>
<reference evidence="1 2" key="1">
    <citation type="submission" date="2019-04" db="EMBL/GenBank/DDBJ databases">
        <title>An improved genome assembly and genetic linkage map for asparagus bean, Vigna unguiculata ssp. sesquipedialis.</title>
        <authorList>
            <person name="Xia Q."/>
            <person name="Zhang R."/>
            <person name="Dong Y."/>
        </authorList>
    </citation>
    <scope>NUCLEOTIDE SEQUENCE [LARGE SCALE GENOMIC DNA]</scope>
    <source>
        <tissue evidence="1">Leaf</tissue>
    </source>
</reference>
<dbReference type="AlphaFoldDB" id="A0A4D6LE63"/>
<gene>
    <name evidence="1" type="ORF">DEO72_LG3g1088</name>
</gene>
<proteinExistence type="predicted"/>
<accession>A0A4D6LE63</accession>
<evidence type="ECO:0000313" key="1">
    <source>
        <dbReference type="EMBL" id="QCD86564.1"/>
    </source>
</evidence>